<dbReference type="EMBL" id="JACGWK010000002">
    <property type="protein sequence ID" value="KAL0370716.1"/>
    <property type="molecule type" value="Genomic_DNA"/>
</dbReference>
<organism evidence="2">
    <name type="scientific">Sesamum angustifolium</name>
    <dbReference type="NCBI Taxonomy" id="2727405"/>
    <lineage>
        <taxon>Eukaryota</taxon>
        <taxon>Viridiplantae</taxon>
        <taxon>Streptophyta</taxon>
        <taxon>Embryophyta</taxon>
        <taxon>Tracheophyta</taxon>
        <taxon>Spermatophyta</taxon>
        <taxon>Magnoliopsida</taxon>
        <taxon>eudicotyledons</taxon>
        <taxon>Gunneridae</taxon>
        <taxon>Pentapetalae</taxon>
        <taxon>asterids</taxon>
        <taxon>lamiids</taxon>
        <taxon>Lamiales</taxon>
        <taxon>Pedaliaceae</taxon>
        <taxon>Sesamum</taxon>
    </lineage>
</organism>
<gene>
    <name evidence="2" type="ORF">Sangu_0389700</name>
</gene>
<reference evidence="2" key="1">
    <citation type="submission" date="2020-06" db="EMBL/GenBank/DDBJ databases">
        <authorList>
            <person name="Li T."/>
            <person name="Hu X."/>
            <person name="Zhang T."/>
            <person name="Song X."/>
            <person name="Zhang H."/>
            <person name="Dai N."/>
            <person name="Sheng W."/>
            <person name="Hou X."/>
            <person name="Wei L."/>
        </authorList>
    </citation>
    <scope>NUCLEOTIDE SEQUENCE</scope>
    <source>
        <strain evidence="2">G01</strain>
        <tissue evidence="2">Leaf</tissue>
    </source>
</reference>
<dbReference type="AlphaFoldDB" id="A0AAW2QS28"/>
<feature type="region of interest" description="Disordered" evidence="1">
    <location>
        <begin position="1"/>
        <end position="48"/>
    </location>
</feature>
<evidence type="ECO:0000313" key="2">
    <source>
        <dbReference type="EMBL" id="KAL0370716.1"/>
    </source>
</evidence>
<reference evidence="2" key="2">
    <citation type="journal article" date="2024" name="Plant">
        <title>Genomic evolution and insights into agronomic trait innovations of Sesamum species.</title>
        <authorList>
            <person name="Miao H."/>
            <person name="Wang L."/>
            <person name="Qu L."/>
            <person name="Liu H."/>
            <person name="Sun Y."/>
            <person name="Le M."/>
            <person name="Wang Q."/>
            <person name="Wei S."/>
            <person name="Zheng Y."/>
            <person name="Lin W."/>
            <person name="Duan Y."/>
            <person name="Cao H."/>
            <person name="Xiong S."/>
            <person name="Wang X."/>
            <person name="Wei L."/>
            <person name="Li C."/>
            <person name="Ma Q."/>
            <person name="Ju M."/>
            <person name="Zhao R."/>
            <person name="Li G."/>
            <person name="Mu C."/>
            <person name="Tian Q."/>
            <person name="Mei H."/>
            <person name="Zhang T."/>
            <person name="Gao T."/>
            <person name="Zhang H."/>
        </authorList>
    </citation>
    <scope>NUCLEOTIDE SEQUENCE</scope>
    <source>
        <strain evidence="2">G01</strain>
    </source>
</reference>
<comment type="caution">
    <text evidence="2">The sequence shown here is derived from an EMBL/GenBank/DDBJ whole genome shotgun (WGS) entry which is preliminary data.</text>
</comment>
<protein>
    <submittedName>
        <fullName evidence="2">Uncharacterized protein</fullName>
    </submittedName>
</protein>
<name>A0AAW2QS28_9LAMI</name>
<proteinExistence type="predicted"/>
<evidence type="ECO:0000256" key="1">
    <source>
        <dbReference type="SAM" id="MobiDB-lite"/>
    </source>
</evidence>
<accession>A0AAW2QS28</accession>
<sequence length="77" mass="8093">MQARVSRGPSGETPLPHSSMGTPASSDSKGKIQVSPMAGVTPGSSSKKARLSSFGIKFFEATFYSPSSLERYEEGPP</sequence>